<evidence type="ECO:0000313" key="12">
    <source>
        <dbReference type="Proteomes" id="UP001597131"/>
    </source>
</evidence>
<dbReference type="Proteomes" id="UP001597131">
    <property type="component" value="Unassembled WGS sequence"/>
</dbReference>
<dbReference type="Gene3D" id="3.30.559.10">
    <property type="entry name" value="Chloramphenicol acetyltransferase-like domain"/>
    <property type="match status" value="1"/>
</dbReference>
<dbReference type="InterPro" id="IPR003016">
    <property type="entry name" value="2-oxoA_DH_lipoyl-BS"/>
</dbReference>
<name>A0ABW3NRI8_9FLAO</name>
<comment type="cofactor">
    <cofactor evidence="1 7">
        <name>(R)-lipoate</name>
        <dbReference type="ChEBI" id="CHEBI:83088"/>
    </cofactor>
</comment>
<sequence length="442" mass="48841">MAKFELKLPKMGESVAEATITSWLKEVGDTIEADEPVLEIATDKVDSEVPSEVDGKLVEKLFEADDVVQVGQTIAIIETDSEVESDDLAIEDDSLEEEEFAEEVEASVETAKETASGQDYSDASRFYSPLVKNIAKEEGIGLDELEKIDGTGKDGRVTKNDILAYVENRNGQPKQETRTEPKGKSIDTGKLEKTVAKKEEPVRSGEDEIIEMSRMGKMIAHHMVDSVQTSAHVQSFIEVDVTNIWNWRKKHKDEFQKREGEKLTFTPIFMEAVAKAIRDFPMINISVNEDATKVIKKKDINLGMAAALPDGNLIVPVIRNADRLNIVGMAKAVNDLASRARQNKLKPDDIQGGTYTVTNVGTFGSIMGTPIINQPQVGILALGAIRKVPAVIETPDGDFIGIRYKMFLSHSYDHRVVNGALGGQFVQRVAQYLEGFDKDREI</sequence>
<dbReference type="Gene3D" id="4.10.320.10">
    <property type="entry name" value="E3-binding domain"/>
    <property type="match status" value="1"/>
</dbReference>
<evidence type="ECO:0000256" key="5">
    <source>
        <dbReference type="ARBA" id="ARBA00022823"/>
    </source>
</evidence>
<feature type="domain" description="Peripheral subunit-binding (PSBD)" evidence="10">
    <location>
        <begin position="126"/>
        <end position="166"/>
    </location>
</feature>
<organism evidence="11 12">
    <name type="scientific">Salegentibacter chungangensis</name>
    <dbReference type="NCBI Taxonomy" id="1335724"/>
    <lineage>
        <taxon>Bacteria</taxon>
        <taxon>Pseudomonadati</taxon>
        <taxon>Bacteroidota</taxon>
        <taxon>Flavobacteriia</taxon>
        <taxon>Flavobacteriales</taxon>
        <taxon>Flavobacteriaceae</taxon>
        <taxon>Salegentibacter</taxon>
    </lineage>
</organism>
<evidence type="ECO:0000256" key="3">
    <source>
        <dbReference type="ARBA" id="ARBA00011484"/>
    </source>
</evidence>
<dbReference type="SUPFAM" id="SSF52777">
    <property type="entry name" value="CoA-dependent acyltransferases"/>
    <property type="match status" value="1"/>
</dbReference>
<dbReference type="PROSITE" id="PS50968">
    <property type="entry name" value="BIOTINYL_LIPOYL"/>
    <property type="match status" value="1"/>
</dbReference>
<dbReference type="InterPro" id="IPR036625">
    <property type="entry name" value="E3-bd_dom_sf"/>
</dbReference>
<dbReference type="InterPro" id="IPR050743">
    <property type="entry name" value="2-oxoacid_DH_E2_comp"/>
</dbReference>
<evidence type="ECO:0000259" key="9">
    <source>
        <dbReference type="PROSITE" id="PS50968"/>
    </source>
</evidence>
<dbReference type="PANTHER" id="PTHR43178:SF5">
    <property type="entry name" value="LIPOAMIDE ACYLTRANSFERASE COMPONENT OF BRANCHED-CHAIN ALPHA-KETO ACID DEHYDROGENASE COMPLEX, MITOCHONDRIAL"/>
    <property type="match status" value="1"/>
</dbReference>
<dbReference type="SUPFAM" id="SSF47005">
    <property type="entry name" value="Peripheral subunit-binding domain of 2-oxo acid dehydrogenase complex"/>
    <property type="match status" value="1"/>
</dbReference>
<dbReference type="InterPro" id="IPR004167">
    <property type="entry name" value="PSBD"/>
</dbReference>
<evidence type="ECO:0000256" key="2">
    <source>
        <dbReference type="ARBA" id="ARBA00007317"/>
    </source>
</evidence>
<keyword evidence="5 7" id="KW-0450">Lipoyl</keyword>
<dbReference type="Pfam" id="PF00198">
    <property type="entry name" value="2-oxoacid_dh"/>
    <property type="match status" value="1"/>
</dbReference>
<dbReference type="RefSeq" id="WP_380744104.1">
    <property type="nucleotide sequence ID" value="NZ_JBHTLI010000001.1"/>
</dbReference>
<feature type="compositionally biased region" description="Basic and acidic residues" evidence="8">
    <location>
        <begin position="175"/>
        <end position="203"/>
    </location>
</feature>
<dbReference type="InterPro" id="IPR001078">
    <property type="entry name" value="2-oxoacid_DH_actylTfrase"/>
</dbReference>
<dbReference type="PROSITE" id="PS00189">
    <property type="entry name" value="LIPOYL"/>
    <property type="match status" value="1"/>
</dbReference>
<dbReference type="Gene3D" id="2.40.50.100">
    <property type="match status" value="1"/>
</dbReference>
<proteinExistence type="inferred from homology"/>
<comment type="caution">
    <text evidence="11">The sequence shown here is derived from an EMBL/GenBank/DDBJ whole genome shotgun (WGS) entry which is preliminary data.</text>
</comment>
<dbReference type="GO" id="GO:0016746">
    <property type="term" value="F:acyltransferase activity"/>
    <property type="evidence" value="ECO:0007669"/>
    <property type="project" value="UniProtKB-KW"/>
</dbReference>
<dbReference type="InterPro" id="IPR000089">
    <property type="entry name" value="Biotin_lipoyl"/>
</dbReference>
<feature type="region of interest" description="Disordered" evidence="8">
    <location>
        <begin position="169"/>
        <end position="203"/>
    </location>
</feature>
<dbReference type="EMBL" id="JBHTLI010000001">
    <property type="protein sequence ID" value="MFD1095396.1"/>
    <property type="molecule type" value="Genomic_DNA"/>
</dbReference>
<dbReference type="PANTHER" id="PTHR43178">
    <property type="entry name" value="DIHYDROLIPOAMIDE ACETYLTRANSFERASE COMPONENT OF PYRUVATE DEHYDROGENASE COMPLEX"/>
    <property type="match status" value="1"/>
</dbReference>
<dbReference type="InterPro" id="IPR023213">
    <property type="entry name" value="CAT-like_dom_sf"/>
</dbReference>
<evidence type="ECO:0000256" key="6">
    <source>
        <dbReference type="ARBA" id="ARBA00023315"/>
    </source>
</evidence>
<evidence type="ECO:0000256" key="8">
    <source>
        <dbReference type="SAM" id="MobiDB-lite"/>
    </source>
</evidence>
<dbReference type="CDD" id="cd06849">
    <property type="entry name" value="lipoyl_domain"/>
    <property type="match status" value="1"/>
</dbReference>
<dbReference type="PROSITE" id="PS51826">
    <property type="entry name" value="PSBD"/>
    <property type="match status" value="1"/>
</dbReference>
<gene>
    <name evidence="11" type="ORF">ACFQ3Q_06535</name>
</gene>
<feature type="domain" description="Lipoyl-binding" evidence="9">
    <location>
        <begin position="3"/>
        <end position="78"/>
    </location>
</feature>
<dbReference type="Pfam" id="PF02817">
    <property type="entry name" value="E3_binding"/>
    <property type="match status" value="1"/>
</dbReference>
<accession>A0ABW3NRI8</accession>
<comment type="subunit">
    <text evidence="3">Forms a 24-polypeptide structural core with octahedral symmetry.</text>
</comment>
<evidence type="ECO:0000259" key="10">
    <source>
        <dbReference type="PROSITE" id="PS51826"/>
    </source>
</evidence>
<protein>
    <recommendedName>
        <fullName evidence="7">Dihydrolipoamide acetyltransferase component of pyruvate dehydrogenase complex</fullName>
        <ecNumber evidence="7">2.3.1.-</ecNumber>
    </recommendedName>
</protein>
<reference evidence="12" key="1">
    <citation type="journal article" date="2019" name="Int. J. Syst. Evol. Microbiol.">
        <title>The Global Catalogue of Microorganisms (GCM) 10K type strain sequencing project: providing services to taxonomists for standard genome sequencing and annotation.</title>
        <authorList>
            <consortium name="The Broad Institute Genomics Platform"/>
            <consortium name="The Broad Institute Genome Sequencing Center for Infectious Disease"/>
            <person name="Wu L."/>
            <person name="Ma J."/>
        </authorList>
    </citation>
    <scope>NUCLEOTIDE SEQUENCE [LARGE SCALE GENOMIC DNA]</scope>
    <source>
        <strain evidence="12">CCUG 64793</strain>
    </source>
</reference>
<evidence type="ECO:0000256" key="1">
    <source>
        <dbReference type="ARBA" id="ARBA00001938"/>
    </source>
</evidence>
<keyword evidence="6 7" id="KW-0012">Acyltransferase</keyword>
<keyword evidence="4 7" id="KW-0808">Transferase</keyword>
<keyword evidence="12" id="KW-1185">Reference proteome</keyword>
<dbReference type="Pfam" id="PF00364">
    <property type="entry name" value="Biotin_lipoyl"/>
    <property type="match status" value="1"/>
</dbReference>
<dbReference type="EC" id="2.3.1.-" evidence="7"/>
<evidence type="ECO:0000313" key="11">
    <source>
        <dbReference type="EMBL" id="MFD1095396.1"/>
    </source>
</evidence>
<evidence type="ECO:0000256" key="7">
    <source>
        <dbReference type="RuleBase" id="RU003423"/>
    </source>
</evidence>
<comment type="similarity">
    <text evidence="2 7">Belongs to the 2-oxoacid dehydrogenase family.</text>
</comment>
<dbReference type="InterPro" id="IPR011053">
    <property type="entry name" value="Single_hybrid_motif"/>
</dbReference>
<dbReference type="SUPFAM" id="SSF51230">
    <property type="entry name" value="Single hybrid motif"/>
    <property type="match status" value="1"/>
</dbReference>
<evidence type="ECO:0000256" key="4">
    <source>
        <dbReference type="ARBA" id="ARBA00022679"/>
    </source>
</evidence>